<gene>
    <name evidence="2" type="ORF">NOSIN_02495</name>
</gene>
<reference evidence="3" key="1">
    <citation type="submission" date="2016-08" db="EMBL/GenBank/DDBJ databases">
        <authorList>
            <person name="Tokovenko B."/>
            <person name="Kalinowski J."/>
        </authorList>
    </citation>
    <scope>NUCLEOTIDE SEQUENCE [LARGE SCALE GENOMIC DNA]</scope>
    <source>
        <strain evidence="3">UTMC102</strain>
    </source>
</reference>
<dbReference type="Proteomes" id="UP000189004">
    <property type="component" value="Unassembled WGS sequence"/>
</dbReference>
<dbReference type="InterPro" id="IPR036188">
    <property type="entry name" value="FAD/NAD-bd_sf"/>
</dbReference>
<comment type="caution">
    <text evidence="2">The sequence shown here is derived from an EMBL/GenBank/DDBJ whole genome shotgun (WGS) entry which is preliminary data.</text>
</comment>
<sequence>MRKILIVGAGHAGLHLAHGLLTHGYDVTVITGQSSMEIRTGKPSISQFTLPTALNYERHHDLDLWSALAPQIREEKVHLYPTKDRPPLSFKGRTGEGNDYMVSVDRRVKMADWLEYFEDRGGKVVIHGVTVTDLDYFSRMFDLIVVAVGHGELGQLFDYDESRFSGARPRSIAQAYVYDVWPDEHAEENIGWAASAAQAGNINFMPILTQDGPCHTLMMVDQRGGPMDAWPDRPGPEEQLRRMKDLLRNYAPEYFERAKDAVLINGGNSTLVEDLTPQVRNPVGVLPSGGHVLGMADVVVTMDPYVCQSWNNSTRCAKTYLECIMEHGDREFDEEFLVNTFDRFWEFGLHNQLWSEMNSTMWETGDLPPYFYELIEGANTFPEIGNRWIQGWDYPPDYAKWLLDPDLAMQYLAEVRAQHGA</sequence>
<dbReference type="Gene3D" id="3.50.50.60">
    <property type="entry name" value="FAD/NAD(P)-binding domain"/>
    <property type="match status" value="3"/>
</dbReference>
<organism evidence="2 3">
    <name type="scientific">Nocardiopsis sinuspersici</name>
    <dbReference type="NCBI Taxonomy" id="501010"/>
    <lineage>
        <taxon>Bacteria</taxon>
        <taxon>Bacillati</taxon>
        <taxon>Actinomycetota</taxon>
        <taxon>Actinomycetes</taxon>
        <taxon>Streptosporangiales</taxon>
        <taxon>Nocardiopsidaceae</taxon>
        <taxon>Nocardiopsis</taxon>
    </lineage>
</organism>
<evidence type="ECO:0000313" key="2">
    <source>
        <dbReference type="EMBL" id="OOC52834.1"/>
    </source>
</evidence>
<dbReference type="OrthoDB" id="3414915at2"/>
<dbReference type="Pfam" id="PF17885">
    <property type="entry name" value="Smoa_sbd"/>
    <property type="match status" value="1"/>
</dbReference>
<dbReference type="STRING" id="501010.NOSIN_02495"/>
<name>A0A1V3BW36_9ACTN</name>
<evidence type="ECO:0000259" key="1">
    <source>
        <dbReference type="Pfam" id="PF17885"/>
    </source>
</evidence>
<evidence type="ECO:0000313" key="3">
    <source>
        <dbReference type="Proteomes" id="UP000189004"/>
    </source>
</evidence>
<accession>A0A1V3BW36</accession>
<dbReference type="EMBL" id="MCOK01000001">
    <property type="protein sequence ID" value="OOC52834.1"/>
    <property type="molecule type" value="Genomic_DNA"/>
</dbReference>
<feature type="domain" description="Styrene monooxygenase StyA putative substrate binding" evidence="1">
    <location>
        <begin position="149"/>
        <end position="257"/>
    </location>
</feature>
<dbReference type="SUPFAM" id="SSF51905">
    <property type="entry name" value="FAD/NAD(P)-binding domain"/>
    <property type="match status" value="1"/>
</dbReference>
<dbReference type="RefSeq" id="WP_077689179.1">
    <property type="nucleotide sequence ID" value="NZ_MCOK01000001.1"/>
</dbReference>
<keyword evidence="3" id="KW-1185">Reference proteome</keyword>
<dbReference type="AlphaFoldDB" id="A0A1V3BW36"/>
<protein>
    <submittedName>
        <fullName evidence="2">Oxygenase</fullName>
    </submittedName>
</protein>
<proteinExistence type="predicted"/>
<dbReference type="InterPro" id="IPR041654">
    <property type="entry name" value="StyA_sbd"/>
</dbReference>